<dbReference type="SUPFAM" id="SSF69618">
    <property type="entry name" value="HemD-like"/>
    <property type="match status" value="1"/>
</dbReference>
<dbReference type="Gene3D" id="3.40.50.10090">
    <property type="match status" value="2"/>
</dbReference>
<dbReference type="InterPro" id="IPR036108">
    <property type="entry name" value="4pyrrol_syn_uPrphyn_synt_sf"/>
</dbReference>
<dbReference type="Pfam" id="PF02602">
    <property type="entry name" value="HEM4"/>
    <property type="match status" value="1"/>
</dbReference>
<organism evidence="2">
    <name type="scientific">Desulfurella acetivorans</name>
    <dbReference type="NCBI Taxonomy" id="33002"/>
    <lineage>
        <taxon>Bacteria</taxon>
        <taxon>Pseudomonadati</taxon>
        <taxon>Campylobacterota</taxon>
        <taxon>Desulfurellia</taxon>
        <taxon>Desulfurellales</taxon>
        <taxon>Desulfurellaceae</taxon>
        <taxon>Desulfurella</taxon>
    </lineage>
</organism>
<proteinExistence type="predicted"/>
<dbReference type="GO" id="GO:0004852">
    <property type="term" value="F:uroporphyrinogen-III synthase activity"/>
    <property type="evidence" value="ECO:0007669"/>
    <property type="project" value="InterPro"/>
</dbReference>
<name>A0A7C6A7B1_DESAE</name>
<reference evidence="2" key="1">
    <citation type="journal article" date="2020" name="mSystems">
        <title>Genome- and Community-Level Interaction Insights into Carbon Utilization and Element Cycling Functions of Hydrothermarchaeota in Hydrothermal Sediment.</title>
        <authorList>
            <person name="Zhou Z."/>
            <person name="Liu Y."/>
            <person name="Xu W."/>
            <person name="Pan J."/>
            <person name="Luo Z.H."/>
            <person name="Li M."/>
        </authorList>
    </citation>
    <scope>NUCLEOTIDE SEQUENCE [LARGE SCALE GENOMIC DNA]</scope>
    <source>
        <strain evidence="2">SpSt-1135</strain>
    </source>
</reference>
<protein>
    <submittedName>
        <fullName evidence="2">Uroporphyrinogen-III synthase</fullName>
    </submittedName>
</protein>
<feature type="domain" description="Tetrapyrrole biosynthesis uroporphyrinogen III synthase" evidence="1">
    <location>
        <begin position="99"/>
        <end position="274"/>
    </location>
</feature>
<dbReference type="InterPro" id="IPR003754">
    <property type="entry name" value="4pyrrol_synth_uPrphyn_synth"/>
</dbReference>
<dbReference type="Proteomes" id="UP000886400">
    <property type="component" value="Unassembled WGS sequence"/>
</dbReference>
<dbReference type="CDD" id="cd06578">
    <property type="entry name" value="HemD"/>
    <property type="match status" value="1"/>
</dbReference>
<accession>A0A7C6A7B1</accession>
<evidence type="ECO:0000259" key="1">
    <source>
        <dbReference type="Pfam" id="PF02602"/>
    </source>
</evidence>
<dbReference type="EMBL" id="DRZX01000133">
    <property type="protein sequence ID" value="HHS48762.1"/>
    <property type="molecule type" value="Genomic_DNA"/>
</dbReference>
<comment type="caution">
    <text evidence="2">The sequence shown here is derived from an EMBL/GenBank/DDBJ whole genome shotgun (WGS) entry which is preliminary data.</text>
</comment>
<dbReference type="GO" id="GO:0033014">
    <property type="term" value="P:tetrapyrrole biosynthetic process"/>
    <property type="evidence" value="ECO:0007669"/>
    <property type="project" value="InterPro"/>
</dbReference>
<dbReference type="AlphaFoldDB" id="A0A7C6A7B1"/>
<sequence length="281" mass="32614">MYRIHKSSNIINIEIDCSLSLELFPEIKKLAFFENTVPKKFLLKACNKTKEKNQAQVIVSANANYLQTKPRVLFCANKDDLIKYTLKYEDLYDICPVNVFEFEPIDFELPPFDVERVFFSSKRAFDFFIKKIGMSFLCSKKILSVGKQTADYIKSYGFSVEYPKIYRSSELDLKDTLVVCPKEHGLYDSKAIVLEVYKTLKSTDIDYYTYECDFDFALLTSPLSFEYLKSAGFEGYLKHVKKYIVCIGTTTQKAVEKFGYSCIIPQEFTIESMFKLLEELS</sequence>
<evidence type="ECO:0000313" key="2">
    <source>
        <dbReference type="EMBL" id="HHS48762.1"/>
    </source>
</evidence>
<gene>
    <name evidence="2" type="ORF">ENM99_02740</name>
</gene>